<feature type="region of interest" description="Disordered" evidence="6">
    <location>
        <begin position="198"/>
        <end position="263"/>
    </location>
</feature>
<dbReference type="GO" id="GO:0003700">
    <property type="term" value="F:DNA-binding transcription factor activity"/>
    <property type="evidence" value="ECO:0007669"/>
    <property type="project" value="InterPro"/>
</dbReference>
<dbReference type="EnsemblPlants" id="PNT66408">
    <property type="protein sequence ID" value="PNT66408"/>
    <property type="gene ID" value="BRADI_3g11145v3"/>
</dbReference>
<dbReference type="GO" id="GO:0005634">
    <property type="term" value="C:nucleus"/>
    <property type="evidence" value="ECO:0007669"/>
    <property type="project" value="UniProtKB-SubCell"/>
</dbReference>
<comment type="subcellular location">
    <subcellularLocation>
        <location evidence="1">Nucleus</location>
    </subcellularLocation>
</comment>
<evidence type="ECO:0000256" key="2">
    <source>
        <dbReference type="ARBA" id="ARBA00023015"/>
    </source>
</evidence>
<dbReference type="GeneID" id="104583998"/>
<dbReference type="OrthoDB" id="608326at2759"/>
<feature type="compositionally biased region" description="Polar residues" evidence="6">
    <location>
        <begin position="85"/>
        <end position="104"/>
    </location>
</feature>
<evidence type="ECO:0000256" key="5">
    <source>
        <dbReference type="ARBA" id="ARBA00023242"/>
    </source>
</evidence>
<evidence type="ECO:0000256" key="1">
    <source>
        <dbReference type="ARBA" id="ARBA00004123"/>
    </source>
</evidence>
<dbReference type="Proteomes" id="UP000008810">
    <property type="component" value="Chromosome 3"/>
</dbReference>
<dbReference type="PANTHER" id="PTHR31140:SF8">
    <property type="entry name" value="B3 DOMAIN-CONTAINING PROTEIN OS10G0537100-RELATED"/>
    <property type="match status" value="1"/>
</dbReference>
<dbReference type="RefSeq" id="XP_010236374.1">
    <property type="nucleotide sequence ID" value="XM_010238072.2"/>
</dbReference>
<protein>
    <recommendedName>
        <fullName evidence="7">TF-B3 domain-containing protein</fullName>
    </recommendedName>
</protein>
<feature type="compositionally biased region" description="Polar residues" evidence="6">
    <location>
        <begin position="1"/>
        <end position="24"/>
    </location>
</feature>
<gene>
    <name evidence="9" type="primary">LOC104583998</name>
    <name evidence="8" type="ORF">BRADI_3g11145v3</name>
</gene>
<dbReference type="Gene3D" id="2.40.330.10">
    <property type="entry name" value="DNA-binding pseudobarrel domain"/>
    <property type="match status" value="1"/>
</dbReference>
<evidence type="ECO:0000259" key="7">
    <source>
        <dbReference type="PROSITE" id="PS50863"/>
    </source>
</evidence>
<dbReference type="CDD" id="cd10017">
    <property type="entry name" value="B3_DNA"/>
    <property type="match status" value="1"/>
</dbReference>
<accession>A0A2K2CWK2</accession>
<keyword evidence="5" id="KW-0539">Nucleus</keyword>
<keyword evidence="2" id="KW-0805">Transcription regulation</keyword>
<feature type="domain" description="TF-B3" evidence="7">
    <location>
        <begin position="108"/>
        <end position="174"/>
    </location>
</feature>
<dbReference type="PANTHER" id="PTHR31140">
    <property type="entry name" value="B3 DOMAIN-CONTAINING TRANSCRIPTION FACTOR ABI3"/>
    <property type="match status" value="1"/>
</dbReference>
<dbReference type="PROSITE" id="PS50863">
    <property type="entry name" value="B3"/>
    <property type="match status" value="1"/>
</dbReference>
<dbReference type="EMBL" id="CM000882">
    <property type="protein sequence ID" value="PNT66408.1"/>
    <property type="molecule type" value="Genomic_DNA"/>
</dbReference>
<proteinExistence type="predicted"/>
<dbReference type="SUPFAM" id="SSF101936">
    <property type="entry name" value="DNA-binding pseudobarrel domain"/>
    <property type="match status" value="1"/>
</dbReference>
<dbReference type="STRING" id="15368.A0A2K2CWK2"/>
<dbReference type="KEGG" id="bdi:104583998"/>
<evidence type="ECO:0000256" key="4">
    <source>
        <dbReference type="ARBA" id="ARBA00023163"/>
    </source>
</evidence>
<keyword evidence="10" id="KW-1185">Reference proteome</keyword>
<name>A0A2K2CWK2_BRADI</name>
<evidence type="ECO:0000313" key="8">
    <source>
        <dbReference type="EMBL" id="PNT66408.1"/>
    </source>
</evidence>
<dbReference type="InterPro" id="IPR015300">
    <property type="entry name" value="DNA-bd_pseudobarrel_sf"/>
</dbReference>
<reference evidence="9" key="3">
    <citation type="submission" date="2018-08" db="UniProtKB">
        <authorList>
            <consortium name="EnsemblPlants"/>
        </authorList>
    </citation>
    <scope>IDENTIFICATION</scope>
    <source>
        <strain evidence="9">cv. Bd21</strain>
    </source>
</reference>
<evidence type="ECO:0000313" key="10">
    <source>
        <dbReference type="Proteomes" id="UP000008810"/>
    </source>
</evidence>
<feature type="region of interest" description="Disordered" evidence="6">
    <location>
        <begin position="78"/>
        <end position="106"/>
    </location>
</feature>
<keyword evidence="4" id="KW-0804">Transcription</keyword>
<dbReference type="InterPro" id="IPR044800">
    <property type="entry name" value="LEC2-like"/>
</dbReference>
<dbReference type="AlphaFoldDB" id="A0A2K2CWK2"/>
<organism evidence="8">
    <name type="scientific">Brachypodium distachyon</name>
    <name type="common">Purple false brome</name>
    <name type="synonym">Trachynia distachya</name>
    <dbReference type="NCBI Taxonomy" id="15368"/>
    <lineage>
        <taxon>Eukaryota</taxon>
        <taxon>Viridiplantae</taxon>
        <taxon>Streptophyta</taxon>
        <taxon>Embryophyta</taxon>
        <taxon>Tracheophyta</taxon>
        <taxon>Spermatophyta</taxon>
        <taxon>Magnoliopsida</taxon>
        <taxon>Liliopsida</taxon>
        <taxon>Poales</taxon>
        <taxon>Poaceae</taxon>
        <taxon>BOP clade</taxon>
        <taxon>Pooideae</taxon>
        <taxon>Stipodae</taxon>
        <taxon>Brachypodieae</taxon>
        <taxon>Brachypodium</taxon>
    </lineage>
</organism>
<reference evidence="8 9" key="1">
    <citation type="journal article" date="2010" name="Nature">
        <title>Genome sequencing and analysis of the model grass Brachypodium distachyon.</title>
        <authorList>
            <consortium name="International Brachypodium Initiative"/>
        </authorList>
    </citation>
    <scope>NUCLEOTIDE SEQUENCE [LARGE SCALE GENOMIC DNA]</scope>
    <source>
        <strain evidence="8 9">Bd21</strain>
    </source>
</reference>
<feature type="region of interest" description="Disordered" evidence="6">
    <location>
        <begin position="1"/>
        <end position="64"/>
    </location>
</feature>
<dbReference type="GO" id="GO:0003677">
    <property type="term" value="F:DNA binding"/>
    <property type="evidence" value="ECO:0007669"/>
    <property type="project" value="UniProtKB-KW"/>
</dbReference>
<evidence type="ECO:0000256" key="3">
    <source>
        <dbReference type="ARBA" id="ARBA00023125"/>
    </source>
</evidence>
<evidence type="ECO:0000256" key="6">
    <source>
        <dbReference type="SAM" id="MobiDB-lite"/>
    </source>
</evidence>
<evidence type="ECO:0000313" key="9">
    <source>
        <dbReference type="EnsemblPlants" id="PNT66408"/>
    </source>
</evidence>
<dbReference type="Gramene" id="PNT66408">
    <property type="protein sequence ID" value="PNT66408"/>
    <property type="gene ID" value="BRADI_3g11145v3"/>
</dbReference>
<keyword evidence="3" id="KW-0238">DNA-binding</keyword>
<dbReference type="InterPro" id="IPR003340">
    <property type="entry name" value="B3_DNA-bd"/>
</dbReference>
<sequence length="275" mass="29738">MENTQSLFGDTTQSEGDSVTTAKIKSSPPPTPSALAQPASRSAPDSSVIGAGASSEVDDGEDDPEVLMMEHLFDKVLTPGDMVDPSTNSYDRLTTVGPQRQQNPDDGLVFEDRAVAGKLWRFQSDWRSSEVHALCPTDGWALFAREKGLAPGDAVSFYRGNDNGRLFVDCSKRRGDRAPCPRGVFAWAPVAAATAAAAERPQVGADEAPRAAARRGTLPRRSPAVPRRPRRSKGKREEDDLDEAAMKPPTILESMPPLVPSPDPKRVRLFGIYLN</sequence>
<reference evidence="8" key="2">
    <citation type="submission" date="2017-06" db="EMBL/GenBank/DDBJ databases">
        <title>WGS assembly of Brachypodium distachyon.</title>
        <authorList>
            <consortium name="The International Brachypodium Initiative"/>
            <person name="Lucas S."/>
            <person name="Harmon-Smith M."/>
            <person name="Lail K."/>
            <person name="Tice H."/>
            <person name="Grimwood J."/>
            <person name="Bruce D."/>
            <person name="Barry K."/>
            <person name="Shu S."/>
            <person name="Lindquist E."/>
            <person name="Wang M."/>
            <person name="Pitluck S."/>
            <person name="Vogel J.P."/>
            <person name="Garvin D.F."/>
            <person name="Mockler T.C."/>
            <person name="Schmutz J."/>
            <person name="Rokhsar D."/>
            <person name="Bevan M.W."/>
        </authorList>
    </citation>
    <scope>NUCLEOTIDE SEQUENCE</scope>
    <source>
        <strain evidence="8">Bd21</strain>
    </source>
</reference>